<evidence type="ECO:0000313" key="4">
    <source>
        <dbReference type="EMBL" id="GLH68790.1"/>
    </source>
</evidence>
<dbReference type="EMBL" id="BSDD01000001">
    <property type="protein sequence ID" value="GLH68790.1"/>
    <property type="molecule type" value="Genomic_DNA"/>
</dbReference>
<dbReference type="Gene3D" id="2.130.10.10">
    <property type="entry name" value="YVTN repeat-like/Quinoprotein amine dehydrogenase"/>
    <property type="match status" value="5"/>
</dbReference>
<sequence length="1045" mass="114029">MGRLRRFLLPFAVGLALTAAAAPPAPRPEPFAGLKFRNLGPFRGGRVGAVAGVPGQPQRYYMGATGGGLWRTEDGGASWRNLSDGYFRTGSVGAIGLCDGDPNVIYVGMGEDTIRGNVSRGDGVYRSTDAGRTWTHLGLYDTQQITRVRVHPTNPDIAYVAALGHVWGPNEDRGIFRTLDGGKTWKKVLYVDDKTGASDLCMDPTNPRILYAGFWQVGRKPWTLESGGPGSGVFKSTDGGDTWKRLEGGLPTGILGRIGLAVSPARPDRVWAIVEAGKGGLFRSDDGGATWTRVNDENKLRQRAWYYSRIYADPKNADTVYALNVAFMRSQDGGRTFTAIPTPHGDNHDLWIAPEDPRRMIEGNDGGATVTVNGGESWSTLLNQPTAQFYRVAVDTRNPYWIYGCQQDNTSVAIRSRAEGRGGVSQADWHAVGGGESGWIAPEPKDPDVVFAGEYGGQITRNDHRTGETRMVMAWPQLAIGMAPKDLKYRFQWNAPILISRFEPHVLYHAAQVLLRSADRGRTWEAISPDLTRNDKATQIASGGPITKDNTGVEVFGTIFALAESRQDPAILWAGSDDGLIHLTRDGGRTWTDITPKGLPANLQINSIDPSPFEAGTAYVAATAYKLDDLKPYLFRTNDFGKSWTRIDTGIPVGAFTRVVRADERRRGLLFAGTETGLYLSFDDGASWQPFQRNLPVVPVTDLAVHQGDLIVATQGRSFWILDDLDSLRQWKPEVAAEPLHVFQPRPAVRADYGQAWWMEDDAKPRALGQNPPTGAILDLWLKEAPDDKDPLTLDVLSGTEVLRRFSSRKPEKPEPDAEKPLKLHAGFNRVAWDLRMFRPHLLPKAIVWGDTRGPEVAPGTYTLRVSYRGGTVSRDLQVLPRPGVAASGAELKAQADFLKAVRDRVTEVHQSVLQIRDVKAQVQGLLDRAEKLGKAGDLKAPAKALTDRLDALEARLVNPKLKSDQDVLNFTPALDHQFIGLAGMAGEGDGAPSPAALAYYDQEKAVLTGLQAELTQVWAGELAAFDRAVQAAGIPPVIVVPAAK</sequence>
<gene>
    <name evidence="4" type="ORF">GETHPA_03230</name>
</gene>
<proteinExistence type="predicted"/>
<evidence type="ECO:0000313" key="5">
    <source>
        <dbReference type="Proteomes" id="UP001165089"/>
    </source>
</evidence>
<organism evidence="4 5">
    <name type="scientific">Geothrix rubra</name>
    <dbReference type="NCBI Taxonomy" id="2927977"/>
    <lineage>
        <taxon>Bacteria</taxon>
        <taxon>Pseudomonadati</taxon>
        <taxon>Acidobacteriota</taxon>
        <taxon>Holophagae</taxon>
        <taxon>Holophagales</taxon>
        <taxon>Holophagaceae</taxon>
        <taxon>Geothrix</taxon>
    </lineage>
</organism>
<dbReference type="CDD" id="cd15482">
    <property type="entry name" value="Sialidase_non-viral"/>
    <property type="match status" value="2"/>
</dbReference>
<feature type="domain" description="Sortilin N-terminal" evidence="3">
    <location>
        <begin position="124"/>
        <end position="247"/>
    </location>
</feature>
<dbReference type="SUPFAM" id="SSF110296">
    <property type="entry name" value="Oligoxyloglucan reducing end-specific cellobiohydrolase"/>
    <property type="match status" value="3"/>
</dbReference>
<protein>
    <recommendedName>
        <fullName evidence="3">Sortilin N-terminal domain-containing protein</fullName>
    </recommendedName>
</protein>
<keyword evidence="5" id="KW-1185">Reference proteome</keyword>
<dbReference type="Pfam" id="PF15902">
    <property type="entry name" value="Sortilin-Vps10"/>
    <property type="match status" value="1"/>
</dbReference>
<evidence type="ECO:0000259" key="3">
    <source>
        <dbReference type="Pfam" id="PF15902"/>
    </source>
</evidence>
<dbReference type="PANTHER" id="PTHR43739:SF5">
    <property type="entry name" value="EXO-ALPHA-SIALIDASE"/>
    <property type="match status" value="1"/>
</dbReference>
<dbReference type="InterPro" id="IPR031778">
    <property type="entry name" value="Sortilin_N"/>
</dbReference>
<reference evidence="4 5" key="1">
    <citation type="journal article" date="2023" name="Antonie Van Leeuwenhoek">
        <title>Mesoterricola silvestris gen. nov., sp. nov., Mesoterricola sediminis sp. nov., Geothrix oryzae sp. nov., Geothrix edaphica sp. nov., Geothrix rubra sp. nov., and Geothrix limicola sp. nov., six novel members of Acidobacteriota isolated from soils.</title>
        <authorList>
            <person name="Itoh H."/>
            <person name="Sugisawa Y."/>
            <person name="Mise K."/>
            <person name="Xu Z."/>
            <person name="Kuniyasu M."/>
            <person name="Ushijima N."/>
            <person name="Kawano K."/>
            <person name="Kobayashi E."/>
            <person name="Shiratori Y."/>
            <person name="Masuda Y."/>
            <person name="Senoo K."/>
        </authorList>
    </citation>
    <scope>NUCLEOTIDE SEQUENCE [LARGE SCALE GENOMIC DNA]</scope>
    <source>
        <strain evidence="4 5">Red803</strain>
    </source>
</reference>
<dbReference type="InterPro" id="IPR015943">
    <property type="entry name" value="WD40/YVTN_repeat-like_dom_sf"/>
</dbReference>
<dbReference type="PANTHER" id="PTHR43739">
    <property type="entry name" value="XYLOGLUCANASE (EUROFUNG)"/>
    <property type="match status" value="1"/>
</dbReference>
<dbReference type="InterPro" id="IPR052025">
    <property type="entry name" value="Xyloglucanase_GH74"/>
</dbReference>
<comment type="caution">
    <text evidence="4">The sequence shown here is derived from an EMBL/GenBank/DDBJ whole genome shotgun (WGS) entry which is preliminary data.</text>
</comment>
<evidence type="ECO:0000256" key="1">
    <source>
        <dbReference type="ARBA" id="ARBA00022737"/>
    </source>
</evidence>
<feature type="chain" id="PRO_5045040960" description="Sortilin N-terminal domain-containing protein" evidence="2">
    <location>
        <begin position="22"/>
        <end position="1045"/>
    </location>
</feature>
<keyword evidence="2" id="KW-0732">Signal</keyword>
<evidence type="ECO:0000256" key="2">
    <source>
        <dbReference type="SAM" id="SignalP"/>
    </source>
</evidence>
<dbReference type="Proteomes" id="UP001165089">
    <property type="component" value="Unassembled WGS sequence"/>
</dbReference>
<feature type="signal peptide" evidence="2">
    <location>
        <begin position="1"/>
        <end position="21"/>
    </location>
</feature>
<keyword evidence="1" id="KW-0677">Repeat</keyword>
<name>A0ABQ5Q2Y5_9BACT</name>
<dbReference type="RefSeq" id="WP_285722390.1">
    <property type="nucleotide sequence ID" value="NZ_BSDD01000001.1"/>
</dbReference>
<accession>A0ABQ5Q2Y5</accession>